<dbReference type="OrthoDB" id="185175at2759"/>
<dbReference type="Proteomes" id="UP000444721">
    <property type="component" value="Unassembled WGS sequence"/>
</dbReference>
<feature type="region of interest" description="Disordered" evidence="2">
    <location>
        <begin position="395"/>
        <end position="431"/>
    </location>
</feature>
<feature type="region of interest" description="Disordered" evidence="2">
    <location>
        <begin position="742"/>
        <end position="767"/>
    </location>
</feature>
<keyword evidence="1" id="KW-0175">Coiled coil</keyword>
<gene>
    <name evidence="4" type="ORF">FDP41_012801</name>
</gene>
<dbReference type="PANTHER" id="PTHR45808:SF2">
    <property type="entry name" value="RHO GTPASE-ACTIVATING PROTEIN 68F"/>
    <property type="match status" value="1"/>
</dbReference>
<dbReference type="InterPro" id="IPR008936">
    <property type="entry name" value="Rho_GTPase_activation_prot"/>
</dbReference>
<dbReference type="AlphaFoldDB" id="A0A6A5BSI1"/>
<feature type="compositionally biased region" description="Acidic residues" evidence="2">
    <location>
        <begin position="742"/>
        <end position="761"/>
    </location>
</feature>
<proteinExistence type="predicted"/>
<evidence type="ECO:0000256" key="1">
    <source>
        <dbReference type="SAM" id="Coils"/>
    </source>
</evidence>
<evidence type="ECO:0000259" key="3">
    <source>
        <dbReference type="PROSITE" id="PS50238"/>
    </source>
</evidence>
<dbReference type="VEuPathDB" id="AmoebaDB:NfTy_080310"/>
<dbReference type="SMART" id="SM00324">
    <property type="entry name" value="RhoGAP"/>
    <property type="match status" value="1"/>
</dbReference>
<dbReference type="PANTHER" id="PTHR45808">
    <property type="entry name" value="RHO GTPASE-ACTIVATING PROTEIN 68F"/>
    <property type="match status" value="1"/>
</dbReference>
<dbReference type="GO" id="GO:0005737">
    <property type="term" value="C:cytoplasm"/>
    <property type="evidence" value="ECO:0007669"/>
    <property type="project" value="TreeGrafter"/>
</dbReference>
<dbReference type="GO" id="GO:0007264">
    <property type="term" value="P:small GTPase-mediated signal transduction"/>
    <property type="evidence" value="ECO:0007669"/>
    <property type="project" value="TreeGrafter"/>
</dbReference>
<evidence type="ECO:0000313" key="4">
    <source>
        <dbReference type="EMBL" id="KAF0981013.1"/>
    </source>
</evidence>
<organism evidence="4 5">
    <name type="scientific">Naegleria fowleri</name>
    <name type="common">Brain eating amoeba</name>
    <dbReference type="NCBI Taxonomy" id="5763"/>
    <lineage>
        <taxon>Eukaryota</taxon>
        <taxon>Discoba</taxon>
        <taxon>Heterolobosea</taxon>
        <taxon>Tetramitia</taxon>
        <taxon>Eutetramitia</taxon>
        <taxon>Vahlkampfiidae</taxon>
        <taxon>Naegleria</taxon>
    </lineage>
</organism>
<reference evidence="4 5" key="1">
    <citation type="journal article" date="2019" name="Sci. Rep.">
        <title>Nanopore sequencing improves the draft genome of the human pathogenic amoeba Naegleria fowleri.</title>
        <authorList>
            <person name="Liechti N."/>
            <person name="Schurch N."/>
            <person name="Bruggmann R."/>
            <person name="Wittwer M."/>
        </authorList>
    </citation>
    <scope>NUCLEOTIDE SEQUENCE [LARGE SCALE GENOMIC DNA]</scope>
    <source>
        <strain evidence="4 5">ATCC 30894</strain>
    </source>
</reference>
<dbReference type="CDD" id="cd00159">
    <property type="entry name" value="RhoGAP"/>
    <property type="match status" value="1"/>
</dbReference>
<dbReference type="VEuPathDB" id="AmoebaDB:NF0051460"/>
<dbReference type="RefSeq" id="XP_044565726.1">
    <property type="nucleotide sequence ID" value="XM_044703361.1"/>
</dbReference>
<name>A0A6A5BSI1_NAEFO</name>
<dbReference type="SUPFAM" id="SSF48350">
    <property type="entry name" value="GTPase activation domain, GAP"/>
    <property type="match status" value="1"/>
</dbReference>
<dbReference type="InterPro" id="IPR000198">
    <property type="entry name" value="RhoGAP_dom"/>
</dbReference>
<protein>
    <recommendedName>
        <fullName evidence="3">Rho-GAP domain-containing protein</fullName>
    </recommendedName>
</protein>
<dbReference type="EMBL" id="VFQX01000016">
    <property type="protein sequence ID" value="KAF0981013.1"/>
    <property type="molecule type" value="Genomic_DNA"/>
</dbReference>
<sequence length="767" mass="87259">MSSLSDDVTQLCVNIHINELETFRLDAVRSDETFSQIMDQFILERCMPKLSKLHKFALLPSDIEKSVLSKQKDPKKKRKELLKELIHVHMQDSIGQSTYRMFISRDNVIHLQLSPTIPPSEMNKIFGKPLGFLFAKEHKSSHEVPEFFDILCSFIATHGARIQGVFRVSGSVRQTEALKQQFEEAPGISYKAPMPNTDPNAIASLLKMYLRELPQPLIESRLYRKLCNLFDVSKNESSELSEIQLRERVIELRGLIRSMSERNVTVLERLMALCAYIVKLKDINMMTDENVSLVLGPNLMWPEKDEESEDEESPSSIAMNSLKDTPTICNIVSTLILNYSQIFENDSPYDSELLGTKNLPKDQLWVKKAQQPSSLVASRAGSIASVLNKNSPAIPTKKVGPTFPVPSQKTQGGTQGYGSSGSDVESKKNQTRNFRGHMPRGIVEKLSVGSDMIYPLRLVRLTGESLVLMTLRDATANTEARFLIDREIPFDHIKKLETMNQIKSATAKTDEDNDDEDSQPQAPSSSTLSPSGNSNSDAVNGVKVTYQQKGGFNTTVIITKDLKGTDHDPSLYHYVDTEMTLKEWHAHFSTVLKRYEVFVNLAKSDPDKFGAVLTKKEFKNAKQAKLQQQKKLEEERRVALDHPVDELLTSEGKVQNNIISINKLSYQQMINTITQMKEKLSNEEKTRKILEYRLQDIESQNKEYIQEVRNLKTKSIRMSDIHKGLTRKSARFISTPEKNNYIDEEDDYYDDDDYDMDSDDSIEFRSN</sequence>
<dbReference type="PROSITE" id="PS50238">
    <property type="entry name" value="RHOGAP"/>
    <property type="match status" value="1"/>
</dbReference>
<feature type="coiled-coil region" evidence="1">
    <location>
        <begin position="666"/>
        <end position="714"/>
    </location>
</feature>
<feature type="region of interest" description="Disordered" evidence="2">
    <location>
        <begin position="504"/>
        <end position="539"/>
    </location>
</feature>
<evidence type="ECO:0000256" key="2">
    <source>
        <dbReference type="SAM" id="MobiDB-lite"/>
    </source>
</evidence>
<dbReference type="OMA" id="MPRGIVE"/>
<dbReference type="VEuPathDB" id="AmoebaDB:FDP41_012801"/>
<keyword evidence="5" id="KW-1185">Reference proteome</keyword>
<comment type="caution">
    <text evidence="4">The sequence shown here is derived from an EMBL/GenBank/DDBJ whole genome shotgun (WGS) entry which is preliminary data.</text>
</comment>
<dbReference type="GeneID" id="68120016"/>
<dbReference type="Gene3D" id="1.10.555.10">
    <property type="entry name" value="Rho GTPase activation protein"/>
    <property type="match status" value="1"/>
</dbReference>
<dbReference type="Pfam" id="PF00620">
    <property type="entry name" value="RhoGAP"/>
    <property type="match status" value="1"/>
</dbReference>
<evidence type="ECO:0000313" key="5">
    <source>
        <dbReference type="Proteomes" id="UP000444721"/>
    </source>
</evidence>
<accession>A0A6A5BSI1</accession>
<dbReference type="GO" id="GO:0005096">
    <property type="term" value="F:GTPase activator activity"/>
    <property type="evidence" value="ECO:0007669"/>
    <property type="project" value="TreeGrafter"/>
</dbReference>
<feature type="domain" description="Rho-GAP" evidence="3">
    <location>
        <begin position="128"/>
        <end position="343"/>
    </location>
</feature>
<feature type="compositionally biased region" description="Low complexity" evidence="2">
    <location>
        <begin position="519"/>
        <end position="536"/>
    </location>
</feature>